<evidence type="ECO:0000256" key="2">
    <source>
        <dbReference type="SAM" id="MobiDB-lite"/>
    </source>
</evidence>
<dbReference type="FunFam" id="1.10.340.70:FF:000001">
    <property type="entry name" value="Retrovirus-related Pol polyprotein from transposon gypsy-like Protein"/>
    <property type="match status" value="1"/>
</dbReference>
<dbReference type="AlphaFoldDB" id="A0A0S7EMQ1"/>
<gene>
    <name evidence="4" type="primary">PPUP8353</name>
</gene>
<dbReference type="InterPro" id="IPR041588">
    <property type="entry name" value="Integrase_H2C2"/>
</dbReference>
<feature type="non-terminal residue" evidence="4">
    <location>
        <position position="1"/>
    </location>
</feature>
<proteinExistence type="predicted"/>
<reference evidence="4" key="1">
    <citation type="submission" date="2014-12" db="EMBL/GenBank/DDBJ databases">
        <title>Parallel Evolution in Life History Adaptation Evident in the Tissue-Specific Poeciliopsis prolifica transcriptome.</title>
        <authorList>
            <person name="Jue N.K."/>
            <person name="Foley R.J."/>
            <person name="Obergfell C."/>
            <person name="Reznick D.N."/>
            <person name="O'Neill R.J."/>
            <person name="O'Neill M.J."/>
        </authorList>
    </citation>
    <scope>NUCLEOTIDE SEQUENCE</scope>
</reference>
<feature type="domain" description="Integrase zinc-binding" evidence="3">
    <location>
        <begin position="66"/>
        <end position="124"/>
    </location>
</feature>
<dbReference type="Gene3D" id="1.10.340.70">
    <property type="match status" value="1"/>
</dbReference>
<protein>
    <recommendedName>
        <fullName evidence="1">Gypsy retrotransposon integrase-like protein 1</fullName>
    </recommendedName>
</protein>
<accession>A0A0S7EMQ1</accession>
<evidence type="ECO:0000256" key="1">
    <source>
        <dbReference type="ARBA" id="ARBA00039658"/>
    </source>
</evidence>
<dbReference type="Pfam" id="PF17921">
    <property type="entry name" value="Integrase_H2C2"/>
    <property type="match status" value="1"/>
</dbReference>
<name>A0A0S7EMQ1_9TELE</name>
<dbReference type="EMBL" id="GBYX01475800">
    <property type="protein sequence ID" value="JAO05877.1"/>
    <property type="molecule type" value="Transcribed_RNA"/>
</dbReference>
<evidence type="ECO:0000313" key="4">
    <source>
        <dbReference type="EMBL" id="JAO05877.1"/>
    </source>
</evidence>
<sequence>APGPKIPNQTPSPDSIPLTAWTTPPGGILPPTCMVGSITWELESSLKAAQAGEPDPGGGPPNRTFVPTSVRGQVIHWGHASRFSCHSGVSRTIGLLRRYFWWPSLNQDVQEYVRACSTCARGKSSYRP</sequence>
<feature type="region of interest" description="Disordered" evidence="2">
    <location>
        <begin position="1"/>
        <end position="20"/>
    </location>
</feature>
<dbReference type="InterPro" id="IPR052160">
    <property type="entry name" value="Gypsy_RT_Integrase-like"/>
</dbReference>
<evidence type="ECO:0000259" key="3">
    <source>
        <dbReference type="Pfam" id="PF17921"/>
    </source>
</evidence>
<feature type="non-terminal residue" evidence="4">
    <location>
        <position position="128"/>
    </location>
</feature>
<organism evidence="4">
    <name type="scientific">Poeciliopsis prolifica</name>
    <name type="common">blackstripe livebearer</name>
    <dbReference type="NCBI Taxonomy" id="188132"/>
    <lineage>
        <taxon>Eukaryota</taxon>
        <taxon>Metazoa</taxon>
        <taxon>Chordata</taxon>
        <taxon>Craniata</taxon>
        <taxon>Vertebrata</taxon>
        <taxon>Euteleostomi</taxon>
        <taxon>Actinopterygii</taxon>
        <taxon>Neopterygii</taxon>
        <taxon>Teleostei</taxon>
        <taxon>Neoteleostei</taxon>
        <taxon>Acanthomorphata</taxon>
        <taxon>Ovalentaria</taxon>
        <taxon>Atherinomorphae</taxon>
        <taxon>Cyprinodontiformes</taxon>
        <taxon>Poeciliidae</taxon>
        <taxon>Poeciliinae</taxon>
        <taxon>Poeciliopsis</taxon>
    </lineage>
</organism>
<dbReference type="PANTHER" id="PTHR47266">
    <property type="entry name" value="ENDONUCLEASE-RELATED"/>
    <property type="match status" value="1"/>
</dbReference>